<dbReference type="EMBL" id="MHST01000013">
    <property type="protein sequence ID" value="OHA49134.1"/>
    <property type="molecule type" value="Genomic_DNA"/>
</dbReference>
<dbReference type="PROSITE" id="PS50879">
    <property type="entry name" value="RNASE_H_1"/>
    <property type="match status" value="1"/>
</dbReference>
<dbReference type="SUPFAM" id="SSF53098">
    <property type="entry name" value="Ribonuclease H-like"/>
    <property type="match status" value="1"/>
</dbReference>
<evidence type="ECO:0000259" key="1">
    <source>
        <dbReference type="PROSITE" id="PS50879"/>
    </source>
</evidence>
<dbReference type="GO" id="GO:0004523">
    <property type="term" value="F:RNA-DNA hybrid ribonuclease activity"/>
    <property type="evidence" value="ECO:0007669"/>
    <property type="project" value="InterPro"/>
</dbReference>
<sequence>MKPRFTISADGGARGNPGPAALGYVIRDSEGKLVKALGEAIGETTNNVAEYRAAVAALKKLKALIGTIRARETEVEVRMDSELVTRHMNRQYKIRDAKLVPLFIELWNATQDYGAVRFHHVPRSDNREADQLVNEALDRPQGNIAI</sequence>
<feature type="domain" description="RNase H type-1" evidence="1">
    <location>
        <begin position="1"/>
        <end position="138"/>
    </location>
</feature>
<gene>
    <name evidence="2" type="ORF">A2682_03815</name>
</gene>
<evidence type="ECO:0000313" key="3">
    <source>
        <dbReference type="Proteomes" id="UP000178690"/>
    </source>
</evidence>
<dbReference type="PANTHER" id="PTHR47723:SF24">
    <property type="entry name" value="RNASE H TYPE-1 DOMAIN-CONTAINING PROTEIN"/>
    <property type="match status" value="1"/>
</dbReference>
<dbReference type="Pfam" id="PF13456">
    <property type="entry name" value="RVT_3"/>
    <property type="match status" value="1"/>
</dbReference>
<comment type="caution">
    <text evidence="2">The sequence shown here is derived from an EMBL/GenBank/DDBJ whole genome shotgun (WGS) entry which is preliminary data.</text>
</comment>
<name>A0A1G2PLC1_TERXR</name>
<dbReference type="InterPro" id="IPR053151">
    <property type="entry name" value="RNase_H-like"/>
</dbReference>
<dbReference type="GO" id="GO:0003676">
    <property type="term" value="F:nucleic acid binding"/>
    <property type="evidence" value="ECO:0007669"/>
    <property type="project" value="InterPro"/>
</dbReference>
<dbReference type="Gene3D" id="3.30.420.10">
    <property type="entry name" value="Ribonuclease H-like superfamily/Ribonuclease H"/>
    <property type="match status" value="1"/>
</dbReference>
<dbReference type="PANTHER" id="PTHR47723">
    <property type="entry name" value="OS05G0353850 PROTEIN"/>
    <property type="match status" value="1"/>
</dbReference>
<evidence type="ECO:0000313" key="2">
    <source>
        <dbReference type="EMBL" id="OHA49134.1"/>
    </source>
</evidence>
<organism evidence="2 3">
    <name type="scientific">Terrybacteria sp. (strain RIFCSPHIGHO2_01_FULL_58_15)</name>
    <dbReference type="NCBI Taxonomy" id="1802363"/>
    <lineage>
        <taxon>Bacteria</taxon>
        <taxon>Candidatus Terryibacteriota</taxon>
    </lineage>
</organism>
<proteinExistence type="predicted"/>
<reference evidence="2 3" key="1">
    <citation type="journal article" date="2016" name="Nat. Commun.">
        <title>Thousands of microbial genomes shed light on interconnected biogeochemical processes in an aquifer system.</title>
        <authorList>
            <person name="Anantharaman K."/>
            <person name="Brown C.T."/>
            <person name="Hug L.A."/>
            <person name="Sharon I."/>
            <person name="Castelle C.J."/>
            <person name="Probst A.J."/>
            <person name="Thomas B.C."/>
            <person name="Singh A."/>
            <person name="Wilkins M.J."/>
            <person name="Karaoz U."/>
            <person name="Brodie E.L."/>
            <person name="Williams K.H."/>
            <person name="Hubbard S.S."/>
            <person name="Banfield J.F."/>
        </authorList>
    </citation>
    <scope>NUCLEOTIDE SEQUENCE [LARGE SCALE GENOMIC DNA]</scope>
    <source>
        <strain evidence="3">RIFCSPHIGHO2_01_FULL_58_15</strain>
    </source>
</reference>
<dbReference type="InterPro" id="IPR036397">
    <property type="entry name" value="RNaseH_sf"/>
</dbReference>
<dbReference type="CDD" id="cd09279">
    <property type="entry name" value="RNase_HI_like"/>
    <property type="match status" value="1"/>
</dbReference>
<dbReference type="InterPro" id="IPR012337">
    <property type="entry name" value="RNaseH-like_sf"/>
</dbReference>
<dbReference type="Proteomes" id="UP000178690">
    <property type="component" value="Unassembled WGS sequence"/>
</dbReference>
<accession>A0A1G2PLC1</accession>
<dbReference type="AlphaFoldDB" id="A0A1G2PLC1"/>
<protein>
    <recommendedName>
        <fullName evidence="1">RNase H type-1 domain-containing protein</fullName>
    </recommendedName>
</protein>
<dbReference type="STRING" id="1802363.A2682_03815"/>
<dbReference type="InterPro" id="IPR002156">
    <property type="entry name" value="RNaseH_domain"/>
</dbReference>